<organism evidence="1 2">
    <name type="scientific">Streptomyces blastmyceticus</name>
    <dbReference type="NCBI Taxonomy" id="68180"/>
    <lineage>
        <taxon>Bacteria</taxon>
        <taxon>Bacillati</taxon>
        <taxon>Actinomycetota</taxon>
        <taxon>Actinomycetes</taxon>
        <taxon>Kitasatosporales</taxon>
        <taxon>Streptomycetaceae</taxon>
        <taxon>Streptomyces</taxon>
    </lineage>
</organism>
<name>A0ABP3G471_9ACTN</name>
<keyword evidence="2" id="KW-1185">Reference proteome</keyword>
<proteinExistence type="predicted"/>
<accession>A0ABP3G471</accession>
<gene>
    <name evidence="1" type="ORF">GCM10010319_06090</name>
</gene>
<evidence type="ECO:0008006" key="3">
    <source>
        <dbReference type="Google" id="ProtNLM"/>
    </source>
</evidence>
<dbReference type="RefSeq" id="WP_116213353.1">
    <property type="nucleotide sequence ID" value="NZ_BAAABW010000002.1"/>
</dbReference>
<evidence type="ECO:0000313" key="1">
    <source>
        <dbReference type="EMBL" id="GAA0332905.1"/>
    </source>
</evidence>
<evidence type="ECO:0000313" key="2">
    <source>
        <dbReference type="Proteomes" id="UP001500063"/>
    </source>
</evidence>
<protein>
    <recommendedName>
        <fullName evidence="3">Small CPxCG-related zinc finger protein</fullName>
    </recommendedName>
</protein>
<comment type="caution">
    <text evidence="1">The sequence shown here is derived from an EMBL/GenBank/DDBJ whole genome shotgun (WGS) entry which is preliminary data.</text>
</comment>
<dbReference type="EMBL" id="BAAABW010000002">
    <property type="protein sequence ID" value="GAA0332905.1"/>
    <property type="molecule type" value="Genomic_DNA"/>
</dbReference>
<sequence length="66" mass="7086">MDDGDSLDRILAAAIGDRDREYERCPDCRHPLKVVVVAEHPGDTTSPVIVRGVCPSCPRGLSAVTP</sequence>
<dbReference type="Proteomes" id="UP001500063">
    <property type="component" value="Unassembled WGS sequence"/>
</dbReference>
<reference evidence="2" key="1">
    <citation type="journal article" date="2019" name="Int. J. Syst. Evol. Microbiol.">
        <title>The Global Catalogue of Microorganisms (GCM) 10K type strain sequencing project: providing services to taxonomists for standard genome sequencing and annotation.</title>
        <authorList>
            <consortium name="The Broad Institute Genomics Platform"/>
            <consortium name="The Broad Institute Genome Sequencing Center for Infectious Disease"/>
            <person name="Wu L."/>
            <person name="Ma J."/>
        </authorList>
    </citation>
    <scope>NUCLEOTIDE SEQUENCE [LARGE SCALE GENOMIC DNA]</scope>
    <source>
        <strain evidence="2">JCM 4565</strain>
    </source>
</reference>